<dbReference type="PANTHER" id="PTHR33546">
    <property type="entry name" value="LARGE, MULTIFUNCTIONAL SECRETED PROTEIN-RELATED"/>
    <property type="match status" value="1"/>
</dbReference>
<dbReference type="InterPro" id="IPR016024">
    <property type="entry name" value="ARM-type_fold"/>
</dbReference>
<evidence type="ECO:0000256" key="3">
    <source>
        <dbReference type="ARBA" id="ARBA00023004"/>
    </source>
</evidence>
<gene>
    <name evidence="6" type="ORF">GFH32_10985</name>
</gene>
<dbReference type="InterPro" id="IPR013428">
    <property type="entry name" value="Membrane-bound_put_N"/>
</dbReference>
<dbReference type="Pfam" id="PF00034">
    <property type="entry name" value="Cytochrom_C"/>
    <property type="match status" value="1"/>
</dbReference>
<keyword evidence="2 4" id="KW-0479">Metal-binding</keyword>
<evidence type="ECO:0000256" key="4">
    <source>
        <dbReference type="PROSITE-ProRule" id="PRU00433"/>
    </source>
</evidence>
<evidence type="ECO:0000313" key="6">
    <source>
        <dbReference type="EMBL" id="QGA26812.1"/>
    </source>
</evidence>
<dbReference type="Gene3D" id="2.120.10.30">
    <property type="entry name" value="TolB, C-terminal domain"/>
    <property type="match status" value="1"/>
</dbReference>
<dbReference type="NCBIfam" id="TIGR02604">
    <property type="entry name" value="Piru_Ver_Nterm"/>
    <property type="match status" value="1"/>
</dbReference>
<dbReference type="InterPro" id="IPR055557">
    <property type="entry name" value="DUF7133"/>
</dbReference>
<feature type="domain" description="Cytochrome c" evidence="5">
    <location>
        <begin position="916"/>
        <end position="1011"/>
    </location>
</feature>
<dbReference type="Pfam" id="PF23500">
    <property type="entry name" value="DUF7133"/>
    <property type="match status" value="1"/>
</dbReference>
<protein>
    <submittedName>
        <fullName evidence="6">C-type cytochrome</fullName>
    </submittedName>
</protein>
<dbReference type="InterPro" id="IPR036909">
    <property type="entry name" value="Cyt_c-like_dom_sf"/>
</dbReference>
<organism evidence="6 7">
    <name type="scientific">Sphingobacterium zhuxiongii</name>
    <dbReference type="NCBI Taxonomy" id="2662364"/>
    <lineage>
        <taxon>Bacteria</taxon>
        <taxon>Pseudomonadati</taxon>
        <taxon>Bacteroidota</taxon>
        <taxon>Sphingobacteriia</taxon>
        <taxon>Sphingobacteriales</taxon>
        <taxon>Sphingobacteriaceae</taxon>
        <taxon>Sphingobacterium</taxon>
    </lineage>
</organism>
<name>A0A5Q0QGM2_9SPHI</name>
<dbReference type="Gene3D" id="3.40.50.1110">
    <property type="entry name" value="SGNH hydrolase"/>
    <property type="match status" value="1"/>
</dbReference>
<dbReference type="GO" id="GO:0046872">
    <property type="term" value="F:metal ion binding"/>
    <property type="evidence" value="ECO:0007669"/>
    <property type="project" value="UniProtKB-KW"/>
</dbReference>
<evidence type="ECO:0000256" key="2">
    <source>
        <dbReference type="ARBA" id="ARBA00022723"/>
    </source>
</evidence>
<dbReference type="CDD" id="cd01834">
    <property type="entry name" value="SGNH_hydrolase_like_2"/>
    <property type="match status" value="1"/>
</dbReference>
<dbReference type="RefSeq" id="WP_153511660.1">
    <property type="nucleotide sequence ID" value="NZ_CP045652.1"/>
</dbReference>
<dbReference type="GO" id="GO:0016788">
    <property type="term" value="F:hydrolase activity, acting on ester bonds"/>
    <property type="evidence" value="ECO:0007669"/>
    <property type="project" value="UniProtKB-ARBA"/>
</dbReference>
<dbReference type="SUPFAM" id="SSF52266">
    <property type="entry name" value="SGNH hydrolase"/>
    <property type="match status" value="1"/>
</dbReference>
<proteinExistence type="predicted"/>
<dbReference type="PROSITE" id="PS51257">
    <property type="entry name" value="PROKAR_LIPOPROTEIN"/>
    <property type="match status" value="1"/>
</dbReference>
<keyword evidence="3 4" id="KW-0408">Iron</keyword>
<keyword evidence="1 4" id="KW-0349">Heme</keyword>
<dbReference type="SUPFAM" id="SSF46626">
    <property type="entry name" value="Cytochrome c"/>
    <property type="match status" value="1"/>
</dbReference>
<accession>A0A5Q0QGM2</accession>
<keyword evidence="7" id="KW-1185">Reference proteome</keyword>
<dbReference type="Gene3D" id="1.10.760.10">
    <property type="entry name" value="Cytochrome c-like domain"/>
    <property type="match status" value="1"/>
</dbReference>
<sequence>MNFRSSFLVFFVLMLLYACSDKPSMEPVKIHKGSRVVLIGNNLGSRMMEYGDFDTELHTRFPDSMLYIRNISNPGNTAGFRPHPSRNSPWAFDGAEAFNPEYDINTGSEGHFPTEDAWLTTLKPDVIIGFFGYNESFKGAEGLENFKGEIAAFIDHSRKQNYNGGKGTTLVLVSPIAFEDLSDKYDLPDGEETNANIKLYADAMASIAKEKNVPFLDVYSVTKKWYASASEPLTIDGSQLTQDAYAKFADYLVTGIFGKGEGTPSSHKEQIKEAVLEKDWIWNQDFKIPNGVHAYGRRFNPFGPDNYPFEIKKLRQMGEIRDTAIWKAAKGEKVDLAAMDKNTLKLPEVVTNYVAGEKGDARYLYGDEALSKFHVAPGYKIDLFASEEQFPDLANPVQISFDEKGRLWVATMPSYPHWKAGDGKPNDKIIILEDTNGDGKADKQTVFADKLHLPIGFEFTKEGVYVSQGKNMVLLKDTDGDGKADKKEVILSGFDDHDTHHAHSVYTMDPSGAIYMAEGVFLHTNVETSYGPVRATNGGFFRYSPQNKRLERVAQVSIPNPWGIATDDWGQMIYSETSGPDVRWMLPGSMKPRYGEANDKSFTLVDSLHRVRPTSGLEIVSSRHFPDDVQGDYLINNTIGFLGAKQHTLTDDGTGFKSQHRQDLFWSDDKNFRPVDSEFAPDGSLYVVDWHNILIGHMQHNARDPLRDHVHGRIYRVTYPSRPLVKPAKIDGASIDELLENLKLPEYRSRYRTRSELRLRDDAEVVKKTLAWAEKLDTKDPKYLHNLTEALWVTWGANKIDAGLLEKLLNSTDYHARAAAVHALRYNTDKIKNYKELFAKAAKDENGRVKLEVIAAVSWLNPSTGLDLINAIDTTKLDKWNKPAYKTSFAHLNNKSVKQRAEGGSLRTSLKGKDLEQFKRGAVIYAKEGYCITCHQPNGKGLETSGFPPLNQSIWVTGNEDRLIKLTLHGLLGPIEVNGKKYPGQVPMTPFGAMLNDQEIADVLTYVRNTFGNSAGAISTAKVKAIREAVKDKKGFYSPEELMKIHPLEKN</sequence>
<dbReference type="SUPFAM" id="SSF63829">
    <property type="entry name" value="Calcium-dependent phosphotriesterase"/>
    <property type="match status" value="1"/>
</dbReference>
<dbReference type="SUPFAM" id="SSF48371">
    <property type="entry name" value="ARM repeat"/>
    <property type="match status" value="1"/>
</dbReference>
<dbReference type="Gene3D" id="1.25.10.10">
    <property type="entry name" value="Leucine-rich Repeat Variant"/>
    <property type="match status" value="1"/>
</dbReference>
<dbReference type="EMBL" id="CP045652">
    <property type="protein sequence ID" value="QGA26812.1"/>
    <property type="molecule type" value="Genomic_DNA"/>
</dbReference>
<dbReference type="InterPro" id="IPR036514">
    <property type="entry name" value="SGNH_hydro_sf"/>
</dbReference>
<dbReference type="Proteomes" id="UP000326921">
    <property type="component" value="Chromosome"/>
</dbReference>
<reference evidence="6 7" key="1">
    <citation type="submission" date="2019-10" db="EMBL/GenBank/DDBJ databases">
        <authorList>
            <person name="Dong K."/>
        </authorList>
    </citation>
    <scope>NUCLEOTIDE SEQUENCE [LARGE SCALE GENOMIC DNA]</scope>
    <source>
        <strain evidence="7">dk4302</strain>
    </source>
</reference>
<dbReference type="PANTHER" id="PTHR33546:SF1">
    <property type="entry name" value="LARGE, MULTIFUNCTIONAL SECRETED PROTEIN"/>
    <property type="match status" value="1"/>
</dbReference>
<dbReference type="GO" id="GO:0020037">
    <property type="term" value="F:heme binding"/>
    <property type="evidence" value="ECO:0007669"/>
    <property type="project" value="InterPro"/>
</dbReference>
<evidence type="ECO:0000259" key="5">
    <source>
        <dbReference type="PROSITE" id="PS51007"/>
    </source>
</evidence>
<dbReference type="InterPro" id="IPR009056">
    <property type="entry name" value="Cyt_c-like_dom"/>
</dbReference>
<evidence type="ECO:0000313" key="7">
    <source>
        <dbReference type="Proteomes" id="UP000326921"/>
    </source>
</evidence>
<dbReference type="GO" id="GO:0009055">
    <property type="term" value="F:electron transfer activity"/>
    <property type="evidence" value="ECO:0007669"/>
    <property type="project" value="InterPro"/>
</dbReference>
<dbReference type="PROSITE" id="PS51007">
    <property type="entry name" value="CYTC"/>
    <property type="match status" value="1"/>
</dbReference>
<evidence type="ECO:0000256" key="1">
    <source>
        <dbReference type="ARBA" id="ARBA00022617"/>
    </source>
</evidence>
<dbReference type="KEGG" id="sphe:GFH32_10985"/>
<dbReference type="InterPro" id="IPR011042">
    <property type="entry name" value="6-blade_b-propeller_TolB-like"/>
</dbReference>
<dbReference type="AlphaFoldDB" id="A0A5Q0QGM2"/>
<dbReference type="InterPro" id="IPR011989">
    <property type="entry name" value="ARM-like"/>
</dbReference>